<evidence type="ECO:0000313" key="7">
    <source>
        <dbReference type="EMBL" id="SDB76633.1"/>
    </source>
</evidence>
<evidence type="ECO:0000313" key="8">
    <source>
        <dbReference type="Proteomes" id="UP000183670"/>
    </source>
</evidence>
<evidence type="ECO:0000256" key="3">
    <source>
        <dbReference type="ARBA" id="ARBA00022679"/>
    </source>
</evidence>
<organism evidence="7 8">
    <name type="scientific">Bacteroides ovatus</name>
    <dbReference type="NCBI Taxonomy" id="28116"/>
    <lineage>
        <taxon>Bacteria</taxon>
        <taxon>Pseudomonadati</taxon>
        <taxon>Bacteroidota</taxon>
        <taxon>Bacteroidia</taxon>
        <taxon>Bacteroidales</taxon>
        <taxon>Bacteroidaceae</taxon>
        <taxon>Bacteroides</taxon>
    </lineage>
</organism>
<accession>A0A1G6G473</accession>
<sequence length="129" mass="14615">MSLVQENNELLLNPISDILDISKIEAGTIELTTWWVDVPQLCREVITTFSHKKHDGAVELRFDESLSQIVIDADKNRIMQVLYNFMANALKFTTKGSIILSYTLNDDGQVRFCVTDTGKGIPAEQCHVW</sequence>
<dbReference type="AlphaFoldDB" id="A0A1G6G473"/>
<dbReference type="PANTHER" id="PTHR43711">
    <property type="entry name" value="TWO-COMPONENT HISTIDINE KINASE"/>
    <property type="match status" value="1"/>
</dbReference>
<keyword evidence="5" id="KW-0902">Two-component regulatory system</keyword>
<reference evidence="7 8" key="1">
    <citation type="submission" date="2016-10" db="EMBL/GenBank/DDBJ databases">
        <authorList>
            <person name="de Groot N.N."/>
        </authorList>
    </citation>
    <scope>NUCLEOTIDE SEQUENCE [LARGE SCALE GENOMIC DNA]</scope>
    <source>
        <strain evidence="7 8">NLAE-zl-C500</strain>
    </source>
</reference>
<keyword evidence="3" id="KW-0808">Transferase</keyword>
<protein>
    <recommendedName>
        <fullName evidence="2">histidine kinase</fullName>
        <ecNumber evidence="2">2.7.13.3</ecNumber>
    </recommendedName>
</protein>
<dbReference type="PANTHER" id="PTHR43711:SF31">
    <property type="entry name" value="HISTIDINE KINASE"/>
    <property type="match status" value="1"/>
</dbReference>
<comment type="catalytic activity">
    <reaction evidence="1">
        <text>ATP + protein L-histidine = ADP + protein N-phospho-L-histidine.</text>
        <dbReference type="EC" id="2.7.13.3"/>
    </reaction>
</comment>
<dbReference type="InterPro" id="IPR003594">
    <property type="entry name" value="HATPase_dom"/>
</dbReference>
<dbReference type="InterPro" id="IPR050736">
    <property type="entry name" value="Sensor_HK_Regulatory"/>
</dbReference>
<evidence type="ECO:0000256" key="5">
    <source>
        <dbReference type="ARBA" id="ARBA00023012"/>
    </source>
</evidence>
<keyword evidence="4 7" id="KW-0418">Kinase</keyword>
<dbReference type="Gene3D" id="3.30.565.10">
    <property type="entry name" value="Histidine kinase-like ATPase, C-terminal domain"/>
    <property type="match status" value="1"/>
</dbReference>
<dbReference type="Proteomes" id="UP000183670">
    <property type="component" value="Unassembled WGS sequence"/>
</dbReference>
<evidence type="ECO:0000259" key="6">
    <source>
        <dbReference type="PROSITE" id="PS50109"/>
    </source>
</evidence>
<dbReference type="InterPro" id="IPR036890">
    <property type="entry name" value="HATPase_C_sf"/>
</dbReference>
<name>A0A1G6G473_BACOV</name>
<dbReference type="Pfam" id="PF02518">
    <property type="entry name" value="HATPase_c"/>
    <property type="match status" value="1"/>
</dbReference>
<gene>
    <name evidence="7" type="ORF">SAMN05192581_101124</name>
</gene>
<dbReference type="SUPFAM" id="SSF55874">
    <property type="entry name" value="ATPase domain of HSP90 chaperone/DNA topoisomerase II/histidine kinase"/>
    <property type="match status" value="1"/>
</dbReference>
<evidence type="ECO:0000256" key="4">
    <source>
        <dbReference type="ARBA" id="ARBA00022777"/>
    </source>
</evidence>
<proteinExistence type="predicted"/>
<dbReference type="EMBL" id="FMYE01000011">
    <property type="protein sequence ID" value="SDB76633.1"/>
    <property type="molecule type" value="Genomic_DNA"/>
</dbReference>
<evidence type="ECO:0000256" key="1">
    <source>
        <dbReference type="ARBA" id="ARBA00000085"/>
    </source>
</evidence>
<feature type="domain" description="Histidine kinase" evidence="6">
    <location>
        <begin position="1"/>
        <end position="129"/>
    </location>
</feature>
<evidence type="ECO:0000256" key="2">
    <source>
        <dbReference type="ARBA" id="ARBA00012438"/>
    </source>
</evidence>
<dbReference type="InterPro" id="IPR005467">
    <property type="entry name" value="His_kinase_dom"/>
</dbReference>
<dbReference type="PROSITE" id="PS50109">
    <property type="entry name" value="HIS_KIN"/>
    <property type="match status" value="1"/>
</dbReference>
<dbReference type="GO" id="GO:0000160">
    <property type="term" value="P:phosphorelay signal transduction system"/>
    <property type="evidence" value="ECO:0007669"/>
    <property type="project" value="UniProtKB-KW"/>
</dbReference>
<dbReference type="EC" id="2.7.13.3" evidence="2"/>
<dbReference type="GO" id="GO:0004673">
    <property type="term" value="F:protein histidine kinase activity"/>
    <property type="evidence" value="ECO:0007669"/>
    <property type="project" value="UniProtKB-EC"/>
</dbReference>